<comment type="pathway">
    <text evidence="1 7 8">Cofactor biosynthesis; NAD(+) biosynthesis; NAD(+) from deamido-NAD(+) (L-Gln route): step 1/1.</text>
</comment>
<dbReference type="EMBL" id="QEXV01000001">
    <property type="protein sequence ID" value="PWE18675.1"/>
    <property type="molecule type" value="Genomic_DNA"/>
</dbReference>
<dbReference type="EC" id="6.3.5.1" evidence="7 8"/>
<dbReference type="Gene3D" id="3.40.50.620">
    <property type="entry name" value="HUPs"/>
    <property type="match status" value="1"/>
</dbReference>
<keyword evidence="5 7" id="KW-0067">ATP-binding</keyword>
<dbReference type="Pfam" id="PF00795">
    <property type="entry name" value="CN_hydrolase"/>
    <property type="match status" value="1"/>
</dbReference>
<feature type="binding site" evidence="7">
    <location>
        <position position="459"/>
    </location>
    <ligand>
        <name>deamido-NAD(+)</name>
        <dbReference type="ChEBI" id="CHEBI:58437"/>
        <note>ligand shared between two neighboring subunits</note>
    </ligand>
</feature>
<dbReference type="Proteomes" id="UP000245168">
    <property type="component" value="Unassembled WGS sequence"/>
</dbReference>
<dbReference type="GO" id="GO:0009435">
    <property type="term" value="P:NAD+ biosynthetic process"/>
    <property type="evidence" value="ECO:0007669"/>
    <property type="project" value="UniProtKB-UniRule"/>
</dbReference>
<feature type="binding site" evidence="7">
    <location>
        <position position="639"/>
    </location>
    <ligand>
        <name>deamido-NAD(+)</name>
        <dbReference type="ChEBI" id="CHEBI:58437"/>
        <note>ligand shared between two neighboring subunits</note>
    </ligand>
</feature>
<keyword evidence="12" id="KW-1185">Reference proteome</keyword>
<gene>
    <name evidence="7" type="primary">nadE</name>
    <name evidence="11" type="ORF">DDZ18_03525</name>
</gene>
<protein>
    <recommendedName>
        <fullName evidence="7 8">Glutamine-dependent NAD(+) synthetase</fullName>
        <ecNumber evidence="7 8">6.3.5.1</ecNumber>
    </recommendedName>
    <alternativeName>
        <fullName evidence="7 8">NAD(+) synthase [glutamine-hydrolyzing]</fullName>
    </alternativeName>
</protein>
<feature type="active site" description="Nucleophile; for glutaminase activity" evidence="7">
    <location>
        <position position="178"/>
    </location>
</feature>
<dbReference type="SUPFAM" id="SSF56317">
    <property type="entry name" value="Carbon-nitrogen hydrolase"/>
    <property type="match status" value="1"/>
</dbReference>
<feature type="active site" description="For glutaminase activity" evidence="7">
    <location>
        <position position="122"/>
    </location>
</feature>
<dbReference type="InterPro" id="IPR014729">
    <property type="entry name" value="Rossmann-like_a/b/a_fold"/>
</dbReference>
<feature type="binding site" evidence="7">
    <location>
        <position position="488"/>
    </location>
    <ligand>
        <name>deamido-NAD(+)</name>
        <dbReference type="ChEBI" id="CHEBI:58437"/>
        <note>ligand shared between two neighboring subunits</note>
    </ligand>
</feature>
<dbReference type="PANTHER" id="PTHR23090">
    <property type="entry name" value="NH 3 /GLUTAMINE-DEPENDENT NAD + SYNTHETASE"/>
    <property type="match status" value="1"/>
</dbReference>
<comment type="similarity">
    <text evidence="9">Belongs to the NAD synthetase family.</text>
</comment>
<evidence type="ECO:0000259" key="10">
    <source>
        <dbReference type="PROSITE" id="PS50263"/>
    </source>
</evidence>
<evidence type="ECO:0000313" key="11">
    <source>
        <dbReference type="EMBL" id="PWE18675.1"/>
    </source>
</evidence>
<dbReference type="FunFam" id="3.40.50.620:FF:000155">
    <property type="entry name" value="Glutamine-dependent NAD(+) synthetase"/>
    <property type="match status" value="1"/>
</dbReference>
<evidence type="ECO:0000256" key="1">
    <source>
        <dbReference type="ARBA" id="ARBA00005188"/>
    </source>
</evidence>
<accession>A0A2U2BXD5</accession>
<dbReference type="GO" id="GO:0005524">
    <property type="term" value="F:ATP binding"/>
    <property type="evidence" value="ECO:0007669"/>
    <property type="project" value="UniProtKB-UniRule"/>
</dbReference>
<reference evidence="12" key="1">
    <citation type="submission" date="2018-05" db="EMBL/GenBank/DDBJ databases">
        <authorList>
            <person name="Liu B.-T."/>
        </authorList>
    </citation>
    <scope>NUCLEOTIDE SEQUENCE [LARGE SCALE GENOMIC DNA]</scope>
    <source>
        <strain evidence="12">WD6-1</strain>
    </source>
</reference>
<comment type="catalytic activity">
    <reaction evidence="7 8">
        <text>deamido-NAD(+) + L-glutamine + ATP + H2O = L-glutamate + AMP + diphosphate + NAD(+) + H(+)</text>
        <dbReference type="Rhea" id="RHEA:24384"/>
        <dbReference type="ChEBI" id="CHEBI:15377"/>
        <dbReference type="ChEBI" id="CHEBI:15378"/>
        <dbReference type="ChEBI" id="CHEBI:29985"/>
        <dbReference type="ChEBI" id="CHEBI:30616"/>
        <dbReference type="ChEBI" id="CHEBI:33019"/>
        <dbReference type="ChEBI" id="CHEBI:57540"/>
        <dbReference type="ChEBI" id="CHEBI:58359"/>
        <dbReference type="ChEBI" id="CHEBI:58437"/>
        <dbReference type="ChEBI" id="CHEBI:456215"/>
        <dbReference type="EC" id="6.3.5.1"/>
    </reaction>
</comment>
<evidence type="ECO:0000256" key="4">
    <source>
        <dbReference type="ARBA" id="ARBA00022741"/>
    </source>
</evidence>
<dbReference type="Gene3D" id="1.10.10.1140">
    <property type="entry name" value="Glutamine-dependent NAD+ synthetase, C-terminal domain"/>
    <property type="match status" value="1"/>
</dbReference>
<feature type="binding site" evidence="7">
    <location>
        <begin position="369"/>
        <end position="376"/>
    </location>
    <ligand>
        <name>ATP</name>
        <dbReference type="ChEBI" id="CHEBI:30616"/>
    </ligand>
</feature>
<dbReference type="InterPro" id="IPR036526">
    <property type="entry name" value="C-N_Hydrolase_sf"/>
</dbReference>
<sequence length="685" mass="74031">MAVFQNIYRHGMARIAAFAPRVALADPKANAEAIVALAGEADAERAAAALFPELSLTGYSLDDLHHQAPLLDAAETAARAIIEASRALMPVIVVGCPVRAHSQLFNCALVIHRGRVLGIVPKTYLPNYREYYEKRWFAAAPGAQVEAIEFAGQTAPFGAAMIFEAEDHPGFGLHVEICEDLWAPHPPSIDGALAGATVTLNLSASNVTIGKARERAALCEVQSQRCQNAYVFAAAGPGESTNDLAWDGQLTVHELGEPLAASERFHNDHGRLVVDVDIERIVQDRLRQSTFRDAAGRIAERLKDWRRVGFSLDAPLDETLPLKRAIARFPFVPDDPHRLDEDCYEAYNIQVQGLAQRLRAAGIAKAVIGVSGGLDSTQALIVTARAFDRLGRDRKDILAVVMPGFGTGAETRANADALIESLGVTRREIDIRPAAERMLADIGHPYAEGAKQYDVTFENVQAGLRTDYLFRIANHEGGLVIGTGDLSELALGWCTYGVGDQMAHYNVNAGVAKTLIQHLIAWSARRGQFGPDASATLERILDTEISPELVPADAADGPQSTEAAIGPYALQDFNLHYAARYGLGPAKIVFLAEAAWGDAEAGAWPAHVAEADRRAYSRAEIVQWLQVFARRFFQTSQFKRTAMPNGPKVTSAGALSPRGDWRAPSDSAATVWTDALAALRAELGL</sequence>
<evidence type="ECO:0000256" key="9">
    <source>
        <dbReference type="RuleBase" id="RU003811"/>
    </source>
</evidence>
<evidence type="ECO:0000256" key="2">
    <source>
        <dbReference type="ARBA" id="ARBA00007145"/>
    </source>
</evidence>
<keyword evidence="4 7" id="KW-0547">Nucleotide-binding</keyword>
<feature type="active site" description="Proton acceptor; for glutaminase activity" evidence="7">
    <location>
        <position position="53"/>
    </location>
</feature>
<feature type="binding site" evidence="7">
    <location>
        <begin position="493"/>
        <end position="496"/>
    </location>
    <ligand>
        <name>deamido-NAD(+)</name>
        <dbReference type="ChEBI" id="CHEBI:58437"/>
        <note>ligand shared between two neighboring subunits</note>
    </ligand>
</feature>
<feature type="binding site" evidence="7">
    <location>
        <position position="205"/>
    </location>
    <ligand>
        <name>L-glutamine</name>
        <dbReference type="ChEBI" id="CHEBI:58359"/>
    </ligand>
</feature>
<dbReference type="InterPro" id="IPR014445">
    <property type="entry name" value="Gln-dep_NAD_synthase"/>
</dbReference>
<comment type="caution">
    <text evidence="11">The sequence shown here is derived from an EMBL/GenBank/DDBJ whole genome shotgun (WGS) entry which is preliminary data.</text>
</comment>
<dbReference type="FunFam" id="1.10.10.1140:FF:000001">
    <property type="entry name" value="Glutamine-dependent NAD(+) synthetase"/>
    <property type="match status" value="1"/>
</dbReference>
<dbReference type="OrthoDB" id="9760188at2"/>
<keyword evidence="3 7" id="KW-0436">Ligase</keyword>
<feature type="binding site" evidence="7">
    <location>
        <position position="128"/>
    </location>
    <ligand>
        <name>L-glutamine</name>
        <dbReference type="ChEBI" id="CHEBI:58359"/>
    </ligand>
</feature>
<dbReference type="PROSITE" id="PS50263">
    <property type="entry name" value="CN_HYDROLASE"/>
    <property type="match status" value="1"/>
</dbReference>
<dbReference type="SUPFAM" id="SSF52402">
    <property type="entry name" value="Adenine nucleotide alpha hydrolases-like"/>
    <property type="match status" value="1"/>
</dbReference>
<comment type="function">
    <text evidence="7">Catalyzes the ATP-dependent amidation of deamido-NAD to form NAD. Uses L-glutamine as a nitrogen source.</text>
</comment>
<dbReference type="UniPathway" id="UPA00253">
    <property type="reaction ID" value="UER00334"/>
</dbReference>
<dbReference type="InterPro" id="IPR022310">
    <property type="entry name" value="NAD/GMP_synthase"/>
</dbReference>
<evidence type="ECO:0000256" key="5">
    <source>
        <dbReference type="ARBA" id="ARBA00022840"/>
    </source>
</evidence>
<comment type="similarity">
    <text evidence="2 7 8">In the C-terminal section; belongs to the NAD synthetase family.</text>
</comment>
<evidence type="ECO:0000256" key="6">
    <source>
        <dbReference type="ARBA" id="ARBA00023027"/>
    </source>
</evidence>
<dbReference type="InterPro" id="IPR003010">
    <property type="entry name" value="C-N_Hydrolase"/>
</dbReference>
<organism evidence="11 12">
    <name type="scientific">Marinicauda salina</name>
    <dbReference type="NCBI Taxonomy" id="2135793"/>
    <lineage>
        <taxon>Bacteria</taxon>
        <taxon>Pseudomonadati</taxon>
        <taxon>Pseudomonadota</taxon>
        <taxon>Alphaproteobacteria</taxon>
        <taxon>Maricaulales</taxon>
        <taxon>Maricaulaceae</taxon>
        <taxon>Marinicauda</taxon>
    </lineage>
</organism>
<evidence type="ECO:0000313" key="12">
    <source>
        <dbReference type="Proteomes" id="UP000245168"/>
    </source>
</evidence>
<dbReference type="Pfam" id="PF02540">
    <property type="entry name" value="NAD_synthase"/>
    <property type="match status" value="1"/>
</dbReference>
<dbReference type="InterPro" id="IPR003694">
    <property type="entry name" value="NAD_synthase"/>
</dbReference>
<dbReference type="CDD" id="cd07570">
    <property type="entry name" value="GAT_Gln-NAD-synth"/>
    <property type="match status" value="1"/>
</dbReference>
<dbReference type="HAMAP" id="MF_02090">
    <property type="entry name" value="NadE_glutamine_dep"/>
    <property type="match status" value="1"/>
</dbReference>
<dbReference type="RefSeq" id="WP_109251949.1">
    <property type="nucleotide sequence ID" value="NZ_QEXV01000001.1"/>
</dbReference>
<evidence type="ECO:0000256" key="8">
    <source>
        <dbReference type="PIRNR" id="PIRNR006630"/>
    </source>
</evidence>
<proteinExistence type="inferred from homology"/>
<feature type="domain" description="CN hydrolase" evidence="10">
    <location>
        <begin position="13"/>
        <end position="278"/>
    </location>
</feature>
<dbReference type="PANTHER" id="PTHR23090:SF9">
    <property type="entry name" value="GLUTAMINE-DEPENDENT NAD(+) SYNTHETASE"/>
    <property type="match status" value="1"/>
</dbReference>
<feature type="binding site" evidence="7">
    <location>
        <position position="483"/>
    </location>
    <ligand>
        <name>ATP</name>
        <dbReference type="ChEBI" id="CHEBI:30616"/>
    </ligand>
</feature>
<dbReference type="AlphaFoldDB" id="A0A2U2BXD5"/>
<name>A0A2U2BXD5_9PROT</name>
<dbReference type="InterPro" id="IPR041856">
    <property type="entry name" value="NAD+_synth_C"/>
</dbReference>
<dbReference type="Gene3D" id="3.60.110.10">
    <property type="entry name" value="Carbon-nitrogen hydrolase"/>
    <property type="match status" value="1"/>
</dbReference>
<keyword evidence="6 7" id="KW-0520">NAD</keyword>
<dbReference type="NCBIfam" id="TIGR00552">
    <property type="entry name" value="nadE"/>
    <property type="match status" value="1"/>
</dbReference>
<dbReference type="PIRSF" id="PIRSF006630">
    <property type="entry name" value="NADS_GAT"/>
    <property type="match status" value="1"/>
</dbReference>
<dbReference type="CDD" id="cd00553">
    <property type="entry name" value="NAD_synthase"/>
    <property type="match status" value="1"/>
</dbReference>
<evidence type="ECO:0000256" key="3">
    <source>
        <dbReference type="ARBA" id="ARBA00022598"/>
    </source>
</evidence>
<feature type="binding site" evidence="7">
    <location>
        <position position="211"/>
    </location>
    <ligand>
        <name>L-glutamine</name>
        <dbReference type="ChEBI" id="CHEBI:58359"/>
    </ligand>
</feature>
<dbReference type="GO" id="GO:0008795">
    <property type="term" value="F:NAD+ synthase activity"/>
    <property type="evidence" value="ECO:0007669"/>
    <property type="project" value="UniProtKB-UniRule"/>
</dbReference>
<dbReference type="GO" id="GO:0004359">
    <property type="term" value="F:glutaminase activity"/>
    <property type="evidence" value="ECO:0007669"/>
    <property type="project" value="InterPro"/>
</dbReference>
<dbReference type="GO" id="GO:0005737">
    <property type="term" value="C:cytoplasm"/>
    <property type="evidence" value="ECO:0007669"/>
    <property type="project" value="InterPro"/>
</dbReference>
<evidence type="ECO:0000256" key="7">
    <source>
        <dbReference type="HAMAP-Rule" id="MF_02090"/>
    </source>
</evidence>
<dbReference type="NCBIfam" id="NF002730">
    <property type="entry name" value="PRK02628.1"/>
    <property type="match status" value="1"/>
</dbReference>
<dbReference type="GO" id="GO:0003952">
    <property type="term" value="F:NAD+ synthase (glutamine-hydrolyzing) activity"/>
    <property type="evidence" value="ECO:0007669"/>
    <property type="project" value="UniProtKB-UniRule"/>
</dbReference>